<accession>A0A8H6JFR1</accession>
<reference evidence="2 3" key="1">
    <citation type="journal article" date="2020" name="Phytopathology">
        <title>Genome Sequence Resources of Colletotrichum truncatum, C. plurivorum, C. musicola, and C. sojae: Four Species Pathogenic to Soybean (Glycine max).</title>
        <authorList>
            <person name="Rogerio F."/>
            <person name="Boufleur T.R."/>
            <person name="Ciampi-Guillardi M."/>
            <person name="Sukno S.A."/>
            <person name="Thon M.R."/>
            <person name="Massola Junior N.S."/>
            <person name="Baroncelli R."/>
        </authorList>
    </citation>
    <scope>NUCLEOTIDE SEQUENCE [LARGE SCALE GENOMIC DNA]</scope>
    <source>
        <strain evidence="2 3">LFN0009</strain>
    </source>
</reference>
<feature type="compositionally biased region" description="Low complexity" evidence="1">
    <location>
        <begin position="17"/>
        <end position="28"/>
    </location>
</feature>
<feature type="region of interest" description="Disordered" evidence="1">
    <location>
        <begin position="17"/>
        <end position="47"/>
    </location>
</feature>
<protein>
    <submittedName>
        <fullName evidence="2">Uncharacterized protein</fullName>
    </submittedName>
</protein>
<evidence type="ECO:0000256" key="1">
    <source>
        <dbReference type="SAM" id="MobiDB-lite"/>
    </source>
</evidence>
<dbReference type="EMBL" id="WIGN01000071">
    <property type="protein sequence ID" value="KAF6811710.1"/>
    <property type="molecule type" value="Genomic_DNA"/>
</dbReference>
<sequence length="126" mass="12754">MPRAQLGTALAHAAANAAANAAAAPGPARSGGRETSRPAHPSSLAQFGLHMTGTGTEAIAHVSLGTPLVSRSDRSRREAVDAMISYGGRGLCSSVVDSQPRGTHLKGAPAWDRLACPAPGQKYTGT</sequence>
<evidence type="ECO:0000313" key="2">
    <source>
        <dbReference type="EMBL" id="KAF6811710.1"/>
    </source>
</evidence>
<comment type="caution">
    <text evidence="2">The sequence shown here is derived from an EMBL/GenBank/DDBJ whole genome shotgun (WGS) entry which is preliminary data.</text>
</comment>
<name>A0A8H6JFR1_9PEZI</name>
<gene>
    <name evidence="2" type="ORF">CSOJ01_05567</name>
</gene>
<dbReference type="Proteomes" id="UP000652219">
    <property type="component" value="Unassembled WGS sequence"/>
</dbReference>
<dbReference type="AlphaFoldDB" id="A0A8H6JFR1"/>
<keyword evidence="3" id="KW-1185">Reference proteome</keyword>
<organism evidence="2 3">
    <name type="scientific">Colletotrichum sojae</name>
    <dbReference type="NCBI Taxonomy" id="2175907"/>
    <lineage>
        <taxon>Eukaryota</taxon>
        <taxon>Fungi</taxon>
        <taxon>Dikarya</taxon>
        <taxon>Ascomycota</taxon>
        <taxon>Pezizomycotina</taxon>
        <taxon>Sordariomycetes</taxon>
        <taxon>Hypocreomycetidae</taxon>
        <taxon>Glomerellales</taxon>
        <taxon>Glomerellaceae</taxon>
        <taxon>Colletotrichum</taxon>
        <taxon>Colletotrichum orchidearum species complex</taxon>
    </lineage>
</organism>
<evidence type="ECO:0000313" key="3">
    <source>
        <dbReference type="Proteomes" id="UP000652219"/>
    </source>
</evidence>
<proteinExistence type="predicted"/>